<keyword evidence="4" id="KW-0560">Oxidoreductase</keyword>
<keyword evidence="10" id="KW-1185">Reference proteome</keyword>
<evidence type="ECO:0000256" key="3">
    <source>
        <dbReference type="ARBA" id="ARBA00022723"/>
    </source>
</evidence>
<dbReference type="GO" id="GO:0046872">
    <property type="term" value="F:metal ion binding"/>
    <property type="evidence" value="ECO:0007669"/>
    <property type="project" value="UniProtKB-KW"/>
</dbReference>
<dbReference type="InterPro" id="IPR051329">
    <property type="entry name" value="NIR_SIR_4Fe-4S"/>
</dbReference>
<dbReference type="Gene3D" id="3.30.413.10">
    <property type="entry name" value="Sulfite Reductase Hemoprotein, domain 1"/>
    <property type="match status" value="2"/>
</dbReference>
<evidence type="ECO:0000256" key="5">
    <source>
        <dbReference type="ARBA" id="ARBA00023004"/>
    </source>
</evidence>
<dbReference type="RefSeq" id="WP_206940668.1">
    <property type="nucleotide sequence ID" value="NZ_JAFLNF010000004.1"/>
</dbReference>
<feature type="domain" description="Nitrite/sulphite reductase 4Fe-4S" evidence="7">
    <location>
        <begin position="410"/>
        <end position="548"/>
    </location>
</feature>
<gene>
    <name evidence="9" type="ORF">J0X15_11155</name>
</gene>
<keyword evidence="1" id="KW-0004">4Fe-4S</keyword>
<dbReference type="Proteomes" id="UP000664779">
    <property type="component" value="Unassembled WGS sequence"/>
</dbReference>
<dbReference type="SUPFAM" id="SSF55124">
    <property type="entry name" value="Nitrite/Sulfite reductase N-terminal domain-like"/>
    <property type="match status" value="2"/>
</dbReference>
<keyword evidence="6" id="KW-0411">Iron-sulfur</keyword>
<evidence type="ECO:0000313" key="10">
    <source>
        <dbReference type="Proteomes" id="UP000664779"/>
    </source>
</evidence>
<dbReference type="PANTHER" id="PTHR32439:SF9">
    <property type="entry name" value="BLR3264 PROTEIN"/>
    <property type="match status" value="1"/>
</dbReference>
<accession>A0A939ENT3</accession>
<dbReference type="GO" id="GO:0016491">
    <property type="term" value="F:oxidoreductase activity"/>
    <property type="evidence" value="ECO:0007669"/>
    <property type="project" value="UniProtKB-KW"/>
</dbReference>
<organism evidence="9 10">
    <name type="scientific">Roseibium limicola</name>
    <dbReference type="NCBI Taxonomy" id="2816037"/>
    <lineage>
        <taxon>Bacteria</taxon>
        <taxon>Pseudomonadati</taxon>
        <taxon>Pseudomonadota</taxon>
        <taxon>Alphaproteobacteria</taxon>
        <taxon>Hyphomicrobiales</taxon>
        <taxon>Stappiaceae</taxon>
        <taxon>Roseibium</taxon>
    </lineage>
</organism>
<dbReference type="Pfam" id="PF03460">
    <property type="entry name" value="NIR_SIR_ferr"/>
    <property type="match status" value="2"/>
</dbReference>
<keyword evidence="5" id="KW-0408">Iron</keyword>
<evidence type="ECO:0000256" key="6">
    <source>
        <dbReference type="ARBA" id="ARBA00023014"/>
    </source>
</evidence>
<dbReference type="AlphaFoldDB" id="A0A939ENT3"/>
<evidence type="ECO:0000256" key="1">
    <source>
        <dbReference type="ARBA" id="ARBA00022485"/>
    </source>
</evidence>
<feature type="domain" description="Nitrite/Sulfite reductase ferredoxin-like" evidence="8">
    <location>
        <begin position="52"/>
        <end position="111"/>
    </location>
</feature>
<dbReference type="InterPro" id="IPR005117">
    <property type="entry name" value="NiRdtase/SiRdtase_haem-b_fer"/>
</dbReference>
<proteinExistence type="predicted"/>
<dbReference type="GO" id="GO:0051539">
    <property type="term" value="F:4 iron, 4 sulfur cluster binding"/>
    <property type="evidence" value="ECO:0007669"/>
    <property type="project" value="UniProtKB-KW"/>
</dbReference>
<evidence type="ECO:0000259" key="7">
    <source>
        <dbReference type="Pfam" id="PF01077"/>
    </source>
</evidence>
<dbReference type="InterPro" id="IPR036136">
    <property type="entry name" value="Nit/Sulf_reduc_fer-like_dom_sf"/>
</dbReference>
<dbReference type="Pfam" id="PF01077">
    <property type="entry name" value="NIR_SIR"/>
    <property type="match status" value="2"/>
</dbReference>
<feature type="domain" description="Nitrite/Sulfite reductase ferredoxin-like" evidence="8">
    <location>
        <begin position="348"/>
        <end position="398"/>
    </location>
</feature>
<dbReference type="PANTHER" id="PTHR32439">
    <property type="entry name" value="FERREDOXIN--NITRITE REDUCTASE, CHLOROPLASTIC"/>
    <property type="match status" value="1"/>
</dbReference>
<comment type="caution">
    <text evidence="9">The sequence shown here is derived from an EMBL/GenBank/DDBJ whole genome shotgun (WGS) entry which is preliminary data.</text>
</comment>
<evidence type="ECO:0000256" key="4">
    <source>
        <dbReference type="ARBA" id="ARBA00023002"/>
    </source>
</evidence>
<keyword evidence="3" id="KW-0479">Metal-binding</keyword>
<dbReference type="InterPro" id="IPR045854">
    <property type="entry name" value="NO2/SO3_Rdtase_4Fe4S_sf"/>
</dbReference>
<dbReference type="EMBL" id="JAFLNF010000004">
    <property type="protein sequence ID" value="MBO0345778.1"/>
    <property type="molecule type" value="Genomic_DNA"/>
</dbReference>
<dbReference type="Gene3D" id="3.90.480.20">
    <property type="match status" value="1"/>
</dbReference>
<dbReference type="InterPro" id="IPR006067">
    <property type="entry name" value="NO2/SO3_Rdtase_4Fe4S_dom"/>
</dbReference>
<evidence type="ECO:0000256" key="2">
    <source>
        <dbReference type="ARBA" id="ARBA00022617"/>
    </source>
</evidence>
<name>A0A939ENT3_9HYPH</name>
<evidence type="ECO:0000259" key="8">
    <source>
        <dbReference type="Pfam" id="PF03460"/>
    </source>
</evidence>
<feature type="domain" description="Nitrite/sulphite reductase 4Fe-4S" evidence="7">
    <location>
        <begin position="119"/>
        <end position="272"/>
    </location>
</feature>
<evidence type="ECO:0000313" key="9">
    <source>
        <dbReference type="EMBL" id="MBO0345778.1"/>
    </source>
</evidence>
<protein>
    <submittedName>
        <fullName evidence="9">Nitrite/sulfite reductase</fullName>
    </submittedName>
</protein>
<keyword evidence="2" id="KW-0349">Heme</keyword>
<dbReference type="GO" id="GO:0020037">
    <property type="term" value="F:heme binding"/>
    <property type="evidence" value="ECO:0007669"/>
    <property type="project" value="InterPro"/>
</dbReference>
<dbReference type="SUPFAM" id="SSF56014">
    <property type="entry name" value="Nitrite and sulphite reductase 4Fe-4S domain-like"/>
    <property type="match status" value="2"/>
</dbReference>
<sequence length="552" mass="61660">MYRYDEFDQDFVNQRTAQFTDQVRRRLAGELSEDEFKPLRLMNGLYLQLHAYMLRVAIPYGTLNGRQMRKLADISRKYDKSYGHFTTRQNIQFNWPKLEDTPAILEELAEVEMHAIQTSGNCIRNVTADHFAGAAADEIADPRPYAEILRQWSSLHPEFSFLPRKFKIAITGAPHDRAAVQVHDIGLQLARGEDGNIGFVVFVGGGLGRTPMIGRKVRDFLPEEDLLAYSEAILRVYNRYGRRDNKYKARIKILVHETGLEELKADIEAEFDKIRHGVLRLPDEEVRRIEAYFAPPPLEVLEVDDKGLEDRKASDAAFAQFCAHNLNPHRVPGHTSITISMKPIGGIPGDATDVQMDVIADLAERFAHDEIRISHEQNVILPHVALKDVPAIFDTLVAHGMAEGNAGLITDIIACPGMDYCALATARSIPVAQEISERFGNADRQAEVGELKIKISGCINACGHHHVGHIGILGLEKKGEEFYQITLGGSADEKSSIGKIVGRGFSSEKVVDAIETLVDTYLGLRAGKEETFLDAYRRVGEEPFKEALYGIS</sequence>
<reference evidence="9" key="1">
    <citation type="submission" date="2021-03" db="EMBL/GenBank/DDBJ databases">
        <title>Roseibium sp. CAU 1637 isolated from Incheon.</title>
        <authorList>
            <person name="Kim W."/>
        </authorList>
    </citation>
    <scope>NUCLEOTIDE SEQUENCE</scope>
    <source>
        <strain evidence="9">CAU 1637</strain>
    </source>
</reference>